<keyword evidence="9" id="KW-1185">Reference proteome</keyword>
<organism evidence="8 9">
    <name type="scientific">Hymenoscyphus fraxineus</name>
    <dbReference type="NCBI Taxonomy" id="746836"/>
    <lineage>
        <taxon>Eukaryota</taxon>
        <taxon>Fungi</taxon>
        <taxon>Dikarya</taxon>
        <taxon>Ascomycota</taxon>
        <taxon>Pezizomycotina</taxon>
        <taxon>Leotiomycetes</taxon>
        <taxon>Helotiales</taxon>
        <taxon>Helotiaceae</taxon>
        <taxon>Hymenoscyphus</taxon>
    </lineage>
</organism>
<dbReference type="InterPro" id="IPR036188">
    <property type="entry name" value="FAD/NAD-bd_sf"/>
</dbReference>
<dbReference type="PROSITE" id="PS00624">
    <property type="entry name" value="GMC_OXRED_2"/>
    <property type="match status" value="1"/>
</dbReference>
<evidence type="ECO:0000256" key="1">
    <source>
        <dbReference type="ARBA" id="ARBA00001974"/>
    </source>
</evidence>
<dbReference type="PIRSF" id="PIRSF000137">
    <property type="entry name" value="Alcohol_oxidase"/>
    <property type="match status" value="1"/>
</dbReference>
<dbReference type="Gene3D" id="3.30.560.10">
    <property type="entry name" value="Glucose Oxidase, domain 3"/>
    <property type="match status" value="1"/>
</dbReference>
<evidence type="ECO:0000313" key="8">
    <source>
        <dbReference type="EMBL" id="CAG8958751.1"/>
    </source>
</evidence>
<dbReference type="Pfam" id="PF05199">
    <property type="entry name" value="GMC_oxred_C"/>
    <property type="match status" value="1"/>
</dbReference>
<feature type="domain" description="Glucose-methanol-choline oxidoreductase N-terminal" evidence="7">
    <location>
        <begin position="330"/>
        <end position="344"/>
    </location>
</feature>
<dbReference type="Proteomes" id="UP000696280">
    <property type="component" value="Unassembled WGS sequence"/>
</dbReference>
<evidence type="ECO:0000313" key="9">
    <source>
        <dbReference type="Proteomes" id="UP000696280"/>
    </source>
</evidence>
<evidence type="ECO:0000256" key="2">
    <source>
        <dbReference type="ARBA" id="ARBA00010790"/>
    </source>
</evidence>
<name>A0A9N9L2L0_9HELO</name>
<dbReference type="Pfam" id="PF00732">
    <property type="entry name" value="GMC_oxred_N"/>
    <property type="match status" value="1"/>
</dbReference>
<dbReference type="InterPro" id="IPR000172">
    <property type="entry name" value="GMC_OxRdtase_N"/>
</dbReference>
<keyword evidence="3" id="KW-0285">Flavoprotein</keyword>
<dbReference type="SUPFAM" id="SSF54373">
    <property type="entry name" value="FAD-linked reductases, C-terminal domain"/>
    <property type="match status" value="1"/>
</dbReference>
<evidence type="ECO:0000256" key="6">
    <source>
        <dbReference type="PIRSR" id="PIRSR000137-2"/>
    </source>
</evidence>
<keyword evidence="5" id="KW-0560">Oxidoreductase</keyword>
<dbReference type="PANTHER" id="PTHR11552:SF201">
    <property type="entry name" value="GLUCOSE-METHANOL-CHOLINE OXIDOREDUCTASE N-TERMINAL DOMAIN-CONTAINING PROTEIN"/>
    <property type="match status" value="1"/>
</dbReference>
<dbReference type="InterPro" id="IPR012132">
    <property type="entry name" value="GMC_OxRdtase"/>
</dbReference>
<dbReference type="InterPro" id="IPR007867">
    <property type="entry name" value="GMC_OxRtase_C"/>
</dbReference>
<evidence type="ECO:0000256" key="3">
    <source>
        <dbReference type="ARBA" id="ARBA00022630"/>
    </source>
</evidence>
<feature type="binding site" evidence="6">
    <location>
        <begin position="628"/>
        <end position="629"/>
    </location>
    <ligand>
        <name>FAD</name>
        <dbReference type="ChEBI" id="CHEBI:57692"/>
    </ligand>
</feature>
<accession>A0A9N9L2L0</accession>
<evidence type="ECO:0000256" key="4">
    <source>
        <dbReference type="ARBA" id="ARBA00022827"/>
    </source>
</evidence>
<dbReference type="EMBL" id="CAJVRL010000084">
    <property type="protein sequence ID" value="CAG8958751.1"/>
    <property type="molecule type" value="Genomic_DNA"/>
</dbReference>
<reference evidence="8" key="1">
    <citation type="submission" date="2021-07" db="EMBL/GenBank/DDBJ databases">
        <authorList>
            <person name="Durling M."/>
        </authorList>
    </citation>
    <scope>NUCLEOTIDE SEQUENCE</scope>
</reference>
<dbReference type="OrthoDB" id="269227at2759"/>
<dbReference type="AlphaFoldDB" id="A0A9N9L2L0"/>
<dbReference type="GO" id="GO:0016614">
    <property type="term" value="F:oxidoreductase activity, acting on CH-OH group of donors"/>
    <property type="evidence" value="ECO:0007669"/>
    <property type="project" value="InterPro"/>
</dbReference>
<dbReference type="PANTHER" id="PTHR11552">
    <property type="entry name" value="GLUCOSE-METHANOL-CHOLINE GMC OXIDOREDUCTASE"/>
    <property type="match status" value="1"/>
</dbReference>
<evidence type="ECO:0000259" key="7">
    <source>
        <dbReference type="PROSITE" id="PS00624"/>
    </source>
</evidence>
<comment type="caution">
    <text evidence="8">The sequence shown here is derived from an EMBL/GenBank/DDBJ whole genome shotgun (WGS) entry which is preliminary data.</text>
</comment>
<protein>
    <recommendedName>
        <fullName evidence="7">Glucose-methanol-choline oxidoreductase N-terminal domain-containing protein</fullName>
    </recommendedName>
</protein>
<evidence type="ECO:0000256" key="5">
    <source>
        <dbReference type="ARBA" id="ARBA00023002"/>
    </source>
</evidence>
<dbReference type="Gene3D" id="3.50.50.60">
    <property type="entry name" value="FAD/NAD(P)-binding domain"/>
    <property type="match status" value="1"/>
</dbReference>
<gene>
    <name evidence="8" type="ORF">HYFRA_00011595</name>
</gene>
<comment type="similarity">
    <text evidence="2">Belongs to the GMC oxidoreductase family.</text>
</comment>
<dbReference type="GO" id="GO:0050660">
    <property type="term" value="F:flavin adenine dinucleotide binding"/>
    <property type="evidence" value="ECO:0007669"/>
    <property type="project" value="InterPro"/>
</dbReference>
<sequence length="647" mass="70062">MSQAVILNLPRQVRTNATMTSRSSRINTRDTRRRYQKLPQNIIGPFALPPKTTSSITHLLRSFLLYYPAKYQYSSSNLGIIIMNSSTFDIIIVGGGTAGCVLANRLSENERYRILLIESGEDLTNDPRTNIPSLGPLLMATDANWGFTTVPQFKLGNRTNVVPAGHLLGGSSAINGFAFLPNSKLSIESWANLGNPGWDDEAFSRSVGRFSVATSTSTSTKDPAQSPLQITIPEEDAEWPRVWRETLATLGFPAAQDPLTSGNIPGSAYLDNTVRSRANLTIWTKVTTERILFKDTDSGIPTAVGVTIRSSESGTSKSVFADKEIILSGGAINSPRLLELSGVGNPKILEPLGIDVIVNNPNVGEHLQNHPLVTVTFEARDEEGFYTIDQILRKDEEALSKARAAYAKGAGPGYKSNLNVLAQLPVKIDAQLKEALDTMLPQHSDTPTSLTKTHETFVRTIITTPKEASGCYMTAPGFLCLSGAGSFIPPNPGTEKYFTIGIHLAHPLSRGSRSTSALRTTPLSPTAIAIDPNFFSHPLDIEILARHIQLSEKVAMTEPLSFHLNQTENAALEYVLDTAAGAHHWTGSCAMMARELGGVVDSQLRVFGCAKLRVCDASIMPISPRSNPQGVVYAIAEHAAEMILLTL</sequence>
<comment type="cofactor">
    <cofactor evidence="1 6">
        <name>FAD</name>
        <dbReference type="ChEBI" id="CHEBI:57692"/>
    </cofactor>
</comment>
<proteinExistence type="inferred from homology"/>
<keyword evidence="4 6" id="KW-0274">FAD</keyword>
<dbReference type="SUPFAM" id="SSF51905">
    <property type="entry name" value="FAD/NAD(P)-binding domain"/>
    <property type="match status" value="1"/>
</dbReference>